<evidence type="ECO:0000313" key="2">
    <source>
        <dbReference type="Proteomes" id="UP000004459"/>
    </source>
</evidence>
<protein>
    <submittedName>
        <fullName evidence="1">Uncharacterized protein</fullName>
    </submittedName>
</protein>
<evidence type="ECO:0000313" key="1">
    <source>
        <dbReference type="EMBL" id="EHM48956.1"/>
    </source>
</evidence>
<reference evidence="1 2" key="1">
    <citation type="submission" date="2011-08" db="EMBL/GenBank/DDBJ databases">
        <authorList>
            <person name="Weinstock G."/>
            <person name="Sodergren E."/>
            <person name="Clifton S."/>
            <person name="Fulton L."/>
            <person name="Fulton B."/>
            <person name="Courtney L."/>
            <person name="Fronick C."/>
            <person name="Harrison M."/>
            <person name="Strong C."/>
            <person name="Farmer C."/>
            <person name="Delahaunty K."/>
            <person name="Markovic C."/>
            <person name="Hall O."/>
            <person name="Minx P."/>
            <person name="Tomlinson C."/>
            <person name="Mitreva M."/>
            <person name="Hou S."/>
            <person name="Chen J."/>
            <person name="Wollam A."/>
            <person name="Pepin K.H."/>
            <person name="Johnson M."/>
            <person name="Bhonagiri V."/>
            <person name="Zhang X."/>
            <person name="Suruliraj S."/>
            <person name="Warren W."/>
            <person name="Chinwalla A."/>
            <person name="Mardis E.R."/>
            <person name="Wilson R.K."/>
        </authorList>
    </citation>
    <scope>NUCLEOTIDE SEQUENCE [LARGE SCALE GENOMIC DNA]</scope>
    <source>
        <strain evidence="1 2">ATCC 29863</strain>
    </source>
</reference>
<organism evidence="1 2">
    <name type="scientific">Flavonifractor plautii ATCC 29863</name>
    <dbReference type="NCBI Taxonomy" id="411475"/>
    <lineage>
        <taxon>Bacteria</taxon>
        <taxon>Bacillati</taxon>
        <taxon>Bacillota</taxon>
        <taxon>Clostridia</taxon>
        <taxon>Eubacteriales</taxon>
        <taxon>Oscillospiraceae</taxon>
        <taxon>Flavonifractor</taxon>
    </lineage>
</organism>
<proteinExistence type="predicted"/>
<name>G9YRL2_FLAPL</name>
<gene>
    <name evidence="1" type="ORF">HMPREF0372_02160</name>
</gene>
<dbReference type="AlphaFoldDB" id="G9YRL2"/>
<dbReference type="Proteomes" id="UP000004459">
    <property type="component" value="Unassembled WGS sequence"/>
</dbReference>
<sequence length="66" mass="7703">MPLPIMVADTQKCHIRLPKLNTVLFPCEQPTQEIFRQKPPCQVAREIVDYQQPILMPVLVLQQMMD</sequence>
<accession>G9YRL2</accession>
<dbReference type="EMBL" id="AGCK01000179">
    <property type="protein sequence ID" value="EHM48956.1"/>
    <property type="molecule type" value="Genomic_DNA"/>
</dbReference>
<dbReference type="HOGENOM" id="CLU_2823606_0_0_9"/>
<comment type="caution">
    <text evidence="1">The sequence shown here is derived from an EMBL/GenBank/DDBJ whole genome shotgun (WGS) entry which is preliminary data.</text>
</comment>